<proteinExistence type="predicted"/>
<dbReference type="InterPro" id="IPR058921">
    <property type="entry name" value="PAP/OAS1-rel"/>
</dbReference>
<evidence type="ECO:0000313" key="4">
    <source>
        <dbReference type="EMBL" id="OMO89992.1"/>
    </source>
</evidence>
<dbReference type="InterPro" id="IPR058920">
    <property type="entry name" value="PAP-OAS1-bd-rel"/>
</dbReference>
<dbReference type="OrthoDB" id="273917at2759"/>
<dbReference type="InterPro" id="IPR043519">
    <property type="entry name" value="NT_sf"/>
</dbReference>
<dbReference type="Proteomes" id="UP000187203">
    <property type="component" value="Unassembled WGS sequence"/>
</dbReference>
<dbReference type="SUPFAM" id="SSF81301">
    <property type="entry name" value="Nucleotidyltransferase"/>
    <property type="match status" value="1"/>
</dbReference>
<evidence type="ECO:0000259" key="3">
    <source>
        <dbReference type="Pfam" id="PF26180"/>
    </source>
</evidence>
<protein>
    <submittedName>
        <fullName evidence="4">PAP/25A-associated</fullName>
    </submittedName>
</protein>
<organism evidence="4 5">
    <name type="scientific">Corchorus olitorius</name>
    <dbReference type="NCBI Taxonomy" id="93759"/>
    <lineage>
        <taxon>Eukaryota</taxon>
        <taxon>Viridiplantae</taxon>
        <taxon>Streptophyta</taxon>
        <taxon>Embryophyta</taxon>
        <taxon>Tracheophyta</taxon>
        <taxon>Spermatophyta</taxon>
        <taxon>Magnoliopsida</taxon>
        <taxon>eudicotyledons</taxon>
        <taxon>Gunneridae</taxon>
        <taxon>Pentapetalae</taxon>
        <taxon>rosids</taxon>
        <taxon>malvids</taxon>
        <taxon>Malvales</taxon>
        <taxon>Malvaceae</taxon>
        <taxon>Grewioideae</taxon>
        <taxon>Apeibeae</taxon>
        <taxon>Corchorus</taxon>
    </lineage>
</organism>
<name>A0A1R3J5A2_9ROSI</name>
<comment type="caution">
    <text evidence="4">The sequence shown here is derived from an EMBL/GenBank/DDBJ whole genome shotgun (WGS) entry which is preliminary data.</text>
</comment>
<dbReference type="PANTHER" id="PTHR45979:SF6">
    <property type="entry name" value="NUCLEOTIDYLTRANSFERASE DOMAIN PROTEIN"/>
    <property type="match status" value="1"/>
</dbReference>
<evidence type="ECO:0000259" key="2">
    <source>
        <dbReference type="Pfam" id="PF22600"/>
    </source>
</evidence>
<dbReference type="STRING" id="93759.A0A1R3J5A2"/>
<evidence type="ECO:0000313" key="5">
    <source>
        <dbReference type="Proteomes" id="UP000187203"/>
    </source>
</evidence>
<dbReference type="PANTHER" id="PTHR45979">
    <property type="entry name" value="PAP/OAS1 SUBSTRATE-BINDING DOMAIN SUPERFAMILY"/>
    <property type="match status" value="1"/>
</dbReference>
<keyword evidence="5" id="KW-1185">Reference proteome</keyword>
<dbReference type="Pfam" id="PF22600">
    <property type="entry name" value="MTPAP-like_central"/>
    <property type="match status" value="1"/>
</dbReference>
<dbReference type="Gene3D" id="3.30.460.10">
    <property type="entry name" value="Beta Polymerase, domain 2"/>
    <property type="match status" value="1"/>
</dbReference>
<sequence>MAEQRTQEILWIIQPALVSEERRKSIIGYIQRLIKGYYDIEVFPFGSVPLKTFLPDGDIDLTALSCPNVEEALARDICSILGNEQDSEFEVQDVQYIRAQVKVVKCTVDDIPVDISFNQTAGLSALCFLEQVDQIVGKDHLFKRSIILIKAWCYYESRILGAHHGLISTYALETLILYIINIFHSSLCGPLAVLYKFLDYYSTFDWENYCVSINGPISLSSPSAVFAESPEIDADELLLSQDFLRYCREIFSIPMQSPAIGTHVFPIKHFNIVDPLKENNNLGRSVSKGNFHRIRCALSYGAQRLGEILMLPGENMGMGLEKFFINTLERNGKGQRPDVQVPLPAFGTGRSEVSDLSGDYDLYYNALLYSQWYHSNVLSVPAQLSAVSPSSHTPKKSAWDALRRFVRGKRNIFYRRGTNVFIPRLPISHPSALQLPAATSGIDKMTKSRGTGTYIPDTAHLCYREMQSWVNTRNPESSTHGLLQYVPKNTNPIETDSWVSARNPESTTHGLLQNSPKKTNSIENFLETNSWVSTGIPESTTHGLLQKSPEETIHIENSVQTDSWISTRDHKSATRGLLQNSPRKTNPIQSSLETDQSEDGSCLDLDLSPEQFPCLPCTKRTATTHQSSQPMVKCTHTENCSRSLPGIRFGEYECSLPIGMHSPPEPTDSSSSMPTIGKHKQEELRELNEERAIVKPFQLTDNDDFPPLWSM</sequence>
<feature type="domain" description="Poly(A) RNA polymerase mitochondrial-like central palm" evidence="2">
    <location>
        <begin position="12"/>
        <end position="125"/>
    </location>
</feature>
<dbReference type="AlphaFoldDB" id="A0A1R3J5A2"/>
<dbReference type="Gene3D" id="1.10.1410.10">
    <property type="match status" value="1"/>
</dbReference>
<feature type="region of interest" description="Disordered" evidence="1">
    <location>
        <begin position="566"/>
        <end position="603"/>
    </location>
</feature>
<reference evidence="5" key="1">
    <citation type="submission" date="2013-09" db="EMBL/GenBank/DDBJ databases">
        <title>Corchorus olitorius genome sequencing.</title>
        <authorList>
            <person name="Alam M."/>
            <person name="Haque M.S."/>
            <person name="Islam M.S."/>
            <person name="Emdad E.M."/>
            <person name="Islam M.M."/>
            <person name="Ahmed B."/>
            <person name="Halim A."/>
            <person name="Hossen Q.M.M."/>
            <person name="Hossain M.Z."/>
            <person name="Ahmed R."/>
            <person name="Khan M.M."/>
            <person name="Islam R."/>
            <person name="Rashid M.M."/>
            <person name="Khan S.A."/>
            <person name="Rahman M.S."/>
            <person name="Alam M."/>
            <person name="Yahiya A.S."/>
            <person name="Khan M.S."/>
            <person name="Azam M.S."/>
            <person name="Haque T."/>
            <person name="Lashkar M.Z.H."/>
            <person name="Akhand A.I."/>
            <person name="Morshed G."/>
            <person name="Roy S."/>
            <person name="Uddin K.S."/>
            <person name="Rabeya T."/>
            <person name="Hossain A.S."/>
            <person name="Chowdhury A."/>
            <person name="Snigdha A.R."/>
            <person name="Mortoza M.S."/>
            <person name="Matin S.A."/>
            <person name="Hoque S.M.E."/>
            <person name="Islam M.K."/>
            <person name="Roy D.K."/>
            <person name="Haider R."/>
            <person name="Moosa M.M."/>
            <person name="Elias S.M."/>
            <person name="Hasan A.M."/>
            <person name="Jahan S."/>
            <person name="Shafiuddin M."/>
            <person name="Mahmood N."/>
            <person name="Shommy N.S."/>
        </authorList>
    </citation>
    <scope>NUCLEOTIDE SEQUENCE [LARGE SCALE GENOMIC DNA]</scope>
    <source>
        <strain evidence="5">cv. O-4</strain>
    </source>
</reference>
<dbReference type="Pfam" id="PF26180">
    <property type="entry name" value="PAP-OAS1"/>
    <property type="match status" value="1"/>
</dbReference>
<dbReference type="InterPro" id="IPR054708">
    <property type="entry name" value="MTPAP-like_central"/>
</dbReference>
<dbReference type="EMBL" id="AWUE01016633">
    <property type="protein sequence ID" value="OMO89992.1"/>
    <property type="molecule type" value="Genomic_DNA"/>
</dbReference>
<feature type="compositionally biased region" description="Polar residues" evidence="1">
    <location>
        <begin position="577"/>
        <end position="594"/>
    </location>
</feature>
<gene>
    <name evidence="4" type="ORF">COLO4_19446</name>
</gene>
<dbReference type="CDD" id="cd05402">
    <property type="entry name" value="NT_PAP_TUTase"/>
    <property type="match status" value="1"/>
</dbReference>
<accession>A0A1R3J5A2</accession>
<feature type="region of interest" description="Disordered" evidence="1">
    <location>
        <begin position="662"/>
        <end position="683"/>
    </location>
</feature>
<feature type="domain" description="PAP/OAS1 substrate-binding-related" evidence="3">
    <location>
        <begin position="136"/>
        <end position="328"/>
    </location>
</feature>
<dbReference type="SUPFAM" id="SSF81631">
    <property type="entry name" value="PAP/OAS1 substrate-binding domain"/>
    <property type="match status" value="1"/>
</dbReference>
<evidence type="ECO:0000256" key="1">
    <source>
        <dbReference type="SAM" id="MobiDB-lite"/>
    </source>
</evidence>